<keyword evidence="3" id="KW-0132">Cell division</keyword>
<sequence length="304" mass="34971">MSLPQDYTDSDLYCHEEASDVFSQDTNFCDHFDLYSNSDFLPDEESSVVSAFDSERDQVLDSDVIRRFRNDSGFVSARLEAVNWILTVHAYFQFRPETAYRCVNYLDRFLLSTTLPKGKGWPLQLLSVACLSLAAKMEETSVPLLLDLQTKEPKFKFNPQTIQRMELMVMAVLKWRLRLMTPFDFVHHFISKLSSIGFQSECDQNHVVSHTSDIIVQTCQVIDFLDYSPPAIAAAAVICGADRYVDDEIFGCFHHRVRREKVRKCYNLMKYSICLLPHNKRPKLEPEPSPVCMLDAAKIGVKRT</sequence>
<evidence type="ECO:0000313" key="9">
    <source>
        <dbReference type="EMBL" id="PON66786.1"/>
    </source>
</evidence>
<dbReference type="InterPro" id="IPR006671">
    <property type="entry name" value="Cyclin_N"/>
</dbReference>
<dbReference type="EMBL" id="JXTB01000077">
    <property type="protein sequence ID" value="PON66786.1"/>
    <property type="molecule type" value="Genomic_DNA"/>
</dbReference>
<dbReference type="Proteomes" id="UP000237105">
    <property type="component" value="Unassembled WGS sequence"/>
</dbReference>
<keyword evidence="10" id="KW-1185">Reference proteome</keyword>
<organism evidence="9 10">
    <name type="scientific">Parasponia andersonii</name>
    <name type="common">Sponia andersonii</name>
    <dbReference type="NCBI Taxonomy" id="3476"/>
    <lineage>
        <taxon>Eukaryota</taxon>
        <taxon>Viridiplantae</taxon>
        <taxon>Streptophyta</taxon>
        <taxon>Embryophyta</taxon>
        <taxon>Tracheophyta</taxon>
        <taxon>Spermatophyta</taxon>
        <taxon>Magnoliopsida</taxon>
        <taxon>eudicotyledons</taxon>
        <taxon>Gunneridae</taxon>
        <taxon>Pentapetalae</taxon>
        <taxon>rosids</taxon>
        <taxon>fabids</taxon>
        <taxon>Rosales</taxon>
        <taxon>Cannabaceae</taxon>
        <taxon>Parasponia</taxon>
    </lineage>
</organism>
<dbReference type="FunFam" id="1.10.472.10:FF:000060">
    <property type="entry name" value="D6-type cyclin"/>
    <property type="match status" value="1"/>
</dbReference>
<evidence type="ECO:0000313" key="10">
    <source>
        <dbReference type="Proteomes" id="UP000237105"/>
    </source>
</evidence>
<dbReference type="GO" id="GO:0051301">
    <property type="term" value="P:cell division"/>
    <property type="evidence" value="ECO:0007669"/>
    <property type="project" value="UniProtKB-KW"/>
</dbReference>
<evidence type="ECO:0000256" key="6">
    <source>
        <dbReference type="ARBA" id="ARBA00032263"/>
    </source>
</evidence>
<comment type="subunit">
    <text evidence="2">Interacts with the CDC2 protein kinase to form a serine/threonine kinase holoenzyme complex also known as maturation promoting factor (MPF). The cyclin subunit imparts substrate specificity to the complex.</text>
</comment>
<dbReference type="AlphaFoldDB" id="A0A2P5D0G5"/>
<reference evidence="10" key="1">
    <citation type="submission" date="2016-06" db="EMBL/GenBank/DDBJ databases">
        <title>Parallel loss of symbiosis genes in relatives of nitrogen-fixing non-legume Parasponia.</title>
        <authorList>
            <person name="Van Velzen R."/>
            <person name="Holmer R."/>
            <person name="Bu F."/>
            <person name="Rutten L."/>
            <person name="Van Zeijl A."/>
            <person name="Liu W."/>
            <person name="Santuari L."/>
            <person name="Cao Q."/>
            <person name="Sharma T."/>
            <person name="Shen D."/>
            <person name="Roswanjaya Y."/>
            <person name="Wardhani T."/>
            <person name="Kalhor M.S."/>
            <person name="Jansen J."/>
            <person name="Van den Hoogen J."/>
            <person name="Gungor B."/>
            <person name="Hartog M."/>
            <person name="Hontelez J."/>
            <person name="Verver J."/>
            <person name="Yang W.-C."/>
            <person name="Schijlen E."/>
            <person name="Repin R."/>
            <person name="Schilthuizen M."/>
            <person name="Schranz E."/>
            <person name="Heidstra R."/>
            <person name="Miyata K."/>
            <person name="Fedorova E."/>
            <person name="Kohlen W."/>
            <person name="Bisseling T."/>
            <person name="Smit S."/>
            <person name="Geurts R."/>
        </authorList>
    </citation>
    <scope>NUCLEOTIDE SEQUENCE [LARGE SCALE GENOMIC DNA]</scope>
    <source>
        <strain evidence="10">cv. WU1-14</strain>
    </source>
</reference>
<dbReference type="SUPFAM" id="SSF47954">
    <property type="entry name" value="Cyclin-like"/>
    <property type="match status" value="1"/>
</dbReference>
<dbReference type="PROSITE" id="PS00292">
    <property type="entry name" value="CYCLINS"/>
    <property type="match status" value="1"/>
</dbReference>
<dbReference type="InterPro" id="IPR048258">
    <property type="entry name" value="Cyclins_cyclin-box"/>
</dbReference>
<dbReference type="Pfam" id="PF00134">
    <property type="entry name" value="Cyclin_N"/>
    <property type="match status" value="1"/>
</dbReference>
<evidence type="ECO:0000256" key="1">
    <source>
        <dbReference type="ARBA" id="ARBA00009065"/>
    </source>
</evidence>
<dbReference type="InterPro" id="IPR036915">
    <property type="entry name" value="Cyclin-like_sf"/>
</dbReference>
<dbReference type="InterPro" id="IPR013763">
    <property type="entry name" value="Cyclin-like_dom"/>
</dbReference>
<evidence type="ECO:0000256" key="2">
    <source>
        <dbReference type="ARBA" id="ARBA00011177"/>
    </source>
</evidence>
<dbReference type="PANTHER" id="PTHR10177">
    <property type="entry name" value="CYCLINS"/>
    <property type="match status" value="1"/>
</dbReference>
<evidence type="ECO:0000256" key="5">
    <source>
        <dbReference type="ARBA" id="ARBA00023306"/>
    </source>
</evidence>
<proteinExistence type="inferred from homology"/>
<dbReference type="CDD" id="cd20543">
    <property type="entry name" value="CYCLIN_AtCycD-like_rpt1"/>
    <property type="match status" value="1"/>
</dbReference>
<feature type="domain" description="Cyclin-like" evidence="8">
    <location>
        <begin position="83"/>
        <end position="171"/>
    </location>
</feature>
<comment type="similarity">
    <text evidence="1">Belongs to the cyclin family. Cyclin D subfamily.</text>
</comment>
<dbReference type="SMART" id="SM00385">
    <property type="entry name" value="CYCLIN"/>
    <property type="match status" value="1"/>
</dbReference>
<dbReference type="STRING" id="3476.A0A2P5D0G5"/>
<dbReference type="InterPro" id="IPR039361">
    <property type="entry name" value="Cyclin"/>
</dbReference>
<accession>A0A2P5D0G5</accession>
<evidence type="ECO:0000256" key="7">
    <source>
        <dbReference type="RuleBase" id="RU000383"/>
    </source>
</evidence>
<gene>
    <name evidence="9" type="ORF">PanWU01x14_108230</name>
</gene>
<dbReference type="OrthoDB" id="5590282at2759"/>
<keyword evidence="5" id="KW-0131">Cell cycle</keyword>
<name>A0A2P5D0G5_PARAD</name>
<keyword evidence="4 7" id="KW-0195">Cyclin</keyword>
<dbReference type="Gene3D" id="1.10.472.10">
    <property type="entry name" value="Cyclin-like"/>
    <property type="match status" value="2"/>
</dbReference>
<evidence type="ECO:0000259" key="8">
    <source>
        <dbReference type="SMART" id="SM00385"/>
    </source>
</evidence>
<comment type="caution">
    <text evidence="9">The sequence shown here is derived from an EMBL/GenBank/DDBJ whole genome shotgun (WGS) entry which is preliminary data.</text>
</comment>
<protein>
    <recommendedName>
        <fullName evidence="6">B-like cyclin</fullName>
    </recommendedName>
</protein>
<dbReference type="CDD" id="cd20544">
    <property type="entry name" value="CYCLIN_AtCycD-like_rpt2"/>
    <property type="match status" value="1"/>
</dbReference>
<evidence type="ECO:0000256" key="3">
    <source>
        <dbReference type="ARBA" id="ARBA00022618"/>
    </source>
</evidence>
<evidence type="ECO:0000256" key="4">
    <source>
        <dbReference type="ARBA" id="ARBA00023127"/>
    </source>
</evidence>